<accession>A0A7R8UCA8</accession>
<sequence>MCINDNSPFQNEVPLVMADVIVMDMVTKELEAVVEAVMEAVMEAKEDLVDTTAAMVVTDHTVVDVVVTTEDIIGVIKI</sequence>
<reference evidence="1 2" key="1">
    <citation type="submission" date="2020-11" db="EMBL/GenBank/DDBJ databases">
        <authorList>
            <person name="Wallbank WR R."/>
            <person name="Pardo Diaz C."/>
            <person name="Kozak K."/>
            <person name="Martin S."/>
            <person name="Jiggins C."/>
            <person name="Moest M."/>
            <person name="Warren A I."/>
            <person name="Generalovic N T."/>
            <person name="Byers J.R.P. K."/>
            <person name="Montejo-Kovacevich G."/>
            <person name="Yen C E."/>
        </authorList>
    </citation>
    <scope>NUCLEOTIDE SEQUENCE [LARGE SCALE GENOMIC DNA]</scope>
</reference>
<protein>
    <submittedName>
        <fullName evidence="1">Uncharacterized protein</fullName>
    </submittedName>
</protein>
<keyword evidence="2" id="KW-1185">Reference proteome</keyword>
<dbReference type="Proteomes" id="UP000594454">
    <property type="component" value="Chromosome 1"/>
</dbReference>
<dbReference type="EMBL" id="LR899009">
    <property type="protein sequence ID" value="CAD7078131.1"/>
    <property type="molecule type" value="Genomic_DNA"/>
</dbReference>
<organism evidence="1 2">
    <name type="scientific">Hermetia illucens</name>
    <name type="common">Black soldier fly</name>
    <dbReference type="NCBI Taxonomy" id="343691"/>
    <lineage>
        <taxon>Eukaryota</taxon>
        <taxon>Metazoa</taxon>
        <taxon>Ecdysozoa</taxon>
        <taxon>Arthropoda</taxon>
        <taxon>Hexapoda</taxon>
        <taxon>Insecta</taxon>
        <taxon>Pterygota</taxon>
        <taxon>Neoptera</taxon>
        <taxon>Endopterygota</taxon>
        <taxon>Diptera</taxon>
        <taxon>Brachycera</taxon>
        <taxon>Stratiomyomorpha</taxon>
        <taxon>Stratiomyidae</taxon>
        <taxon>Hermetiinae</taxon>
        <taxon>Hermetia</taxon>
    </lineage>
</organism>
<evidence type="ECO:0000313" key="2">
    <source>
        <dbReference type="Proteomes" id="UP000594454"/>
    </source>
</evidence>
<dbReference type="AlphaFoldDB" id="A0A7R8UCA8"/>
<gene>
    <name evidence="1" type="ORF">HERILL_LOCUS1416</name>
</gene>
<evidence type="ECO:0000313" key="1">
    <source>
        <dbReference type="EMBL" id="CAD7078131.1"/>
    </source>
</evidence>
<name>A0A7R8UCA8_HERIL</name>
<proteinExistence type="predicted"/>
<dbReference type="InParanoid" id="A0A7R8UCA8"/>